<name>A0A1I5DML4_9FIRM</name>
<dbReference type="Gene3D" id="3.30.160.170">
    <property type="entry name" value="FlaG-like"/>
    <property type="match status" value="1"/>
</dbReference>
<organism evidence="1 2">
    <name type="scientific">Anaerocolumna aminovalerica</name>
    <dbReference type="NCBI Taxonomy" id="1527"/>
    <lineage>
        <taxon>Bacteria</taxon>
        <taxon>Bacillati</taxon>
        <taxon>Bacillota</taxon>
        <taxon>Clostridia</taxon>
        <taxon>Lachnospirales</taxon>
        <taxon>Lachnospiraceae</taxon>
        <taxon>Anaerocolumna</taxon>
    </lineage>
</organism>
<keyword evidence="1" id="KW-0966">Cell projection</keyword>
<gene>
    <name evidence="1" type="ORF">SAMN04489757_10694</name>
</gene>
<dbReference type="AlphaFoldDB" id="A0A1I5DML4"/>
<sequence length="127" mass="13893">MAIRTVSGMGAYSEASNNVQASKTTNVGNGINTSFNKAAGNKDSFNENITIKEQAIASKIKATLSEANIKATRTRCEFSIDEPTHRVSIKVIDRVTDEVIREIPPEESLDVLAKIWELAGLLVDEKR</sequence>
<keyword evidence="1" id="KW-0282">Flagellum</keyword>
<dbReference type="OrthoDB" id="9799867at2"/>
<dbReference type="EMBL" id="FOWD01000006">
    <property type="protein sequence ID" value="SFO00484.1"/>
    <property type="molecule type" value="Genomic_DNA"/>
</dbReference>
<accession>A0A1I5DML4</accession>
<dbReference type="PANTHER" id="PTHR37166:SF1">
    <property type="entry name" value="PROTEIN FLAG"/>
    <property type="match status" value="1"/>
</dbReference>
<dbReference type="InterPro" id="IPR035924">
    <property type="entry name" value="FlaG-like_sf"/>
</dbReference>
<dbReference type="SUPFAM" id="SSF160214">
    <property type="entry name" value="FlaG-like"/>
    <property type="match status" value="1"/>
</dbReference>
<protein>
    <submittedName>
        <fullName evidence="1">Flagellar protein FlaG</fullName>
    </submittedName>
</protein>
<dbReference type="InterPro" id="IPR005186">
    <property type="entry name" value="FlaG"/>
</dbReference>
<dbReference type="STRING" id="1527.SAMN04489757_10694"/>
<keyword evidence="1" id="KW-0969">Cilium</keyword>
<reference evidence="1 2" key="1">
    <citation type="submission" date="2016-10" db="EMBL/GenBank/DDBJ databases">
        <authorList>
            <person name="de Groot N.N."/>
        </authorList>
    </citation>
    <scope>NUCLEOTIDE SEQUENCE [LARGE SCALE GENOMIC DNA]</scope>
    <source>
        <strain evidence="1 2">DSM 1283</strain>
    </source>
</reference>
<evidence type="ECO:0000313" key="2">
    <source>
        <dbReference type="Proteomes" id="UP000198806"/>
    </source>
</evidence>
<dbReference type="PANTHER" id="PTHR37166">
    <property type="entry name" value="PROTEIN FLAG"/>
    <property type="match status" value="1"/>
</dbReference>
<dbReference type="Pfam" id="PF03646">
    <property type="entry name" value="FlaG"/>
    <property type="match status" value="1"/>
</dbReference>
<dbReference type="RefSeq" id="WP_091685003.1">
    <property type="nucleotide sequence ID" value="NZ_BAABFM010000013.1"/>
</dbReference>
<evidence type="ECO:0000313" key="1">
    <source>
        <dbReference type="EMBL" id="SFO00484.1"/>
    </source>
</evidence>
<dbReference type="Proteomes" id="UP000198806">
    <property type="component" value="Unassembled WGS sequence"/>
</dbReference>
<proteinExistence type="predicted"/>
<keyword evidence="2" id="KW-1185">Reference proteome</keyword>